<evidence type="ECO:0000256" key="6">
    <source>
        <dbReference type="NCBIfam" id="TIGR00152"/>
    </source>
</evidence>
<keyword evidence="2 5" id="KW-0547">Nucleotide-binding</keyword>
<dbReference type="SUPFAM" id="SSF52540">
    <property type="entry name" value="P-loop containing nucleoside triphosphate hydrolases"/>
    <property type="match status" value="1"/>
</dbReference>
<dbReference type="CDD" id="cd02022">
    <property type="entry name" value="DPCK"/>
    <property type="match status" value="1"/>
</dbReference>
<evidence type="ECO:0000256" key="2">
    <source>
        <dbReference type="ARBA" id="ARBA00022741"/>
    </source>
</evidence>
<dbReference type="GO" id="GO:0005524">
    <property type="term" value="F:ATP binding"/>
    <property type="evidence" value="ECO:0007669"/>
    <property type="project" value="UniProtKB-UniRule"/>
</dbReference>
<evidence type="ECO:0000256" key="1">
    <source>
        <dbReference type="ARBA" id="ARBA00009018"/>
    </source>
</evidence>
<keyword evidence="4 5" id="KW-0173">Coenzyme A biosynthesis</keyword>
<accession>A0A7Y0E0J7</accession>
<dbReference type="PROSITE" id="PS51219">
    <property type="entry name" value="DPCK"/>
    <property type="match status" value="1"/>
</dbReference>
<comment type="catalytic activity">
    <reaction evidence="5">
        <text>3'-dephospho-CoA + ATP = ADP + CoA + H(+)</text>
        <dbReference type="Rhea" id="RHEA:18245"/>
        <dbReference type="ChEBI" id="CHEBI:15378"/>
        <dbReference type="ChEBI" id="CHEBI:30616"/>
        <dbReference type="ChEBI" id="CHEBI:57287"/>
        <dbReference type="ChEBI" id="CHEBI:57328"/>
        <dbReference type="ChEBI" id="CHEBI:456216"/>
        <dbReference type="EC" id="2.7.1.24"/>
    </reaction>
</comment>
<gene>
    <name evidence="5" type="primary">coaE</name>
    <name evidence="7" type="ORF">HH303_11135</name>
</gene>
<dbReference type="Pfam" id="PF01121">
    <property type="entry name" value="CoaE"/>
    <property type="match status" value="1"/>
</dbReference>
<dbReference type="PANTHER" id="PTHR10695">
    <property type="entry name" value="DEPHOSPHO-COA KINASE-RELATED"/>
    <property type="match status" value="1"/>
</dbReference>
<proteinExistence type="inferred from homology"/>
<organism evidence="7 8">
    <name type="scientific">Pacificispira spongiicola</name>
    <dbReference type="NCBI Taxonomy" id="2729598"/>
    <lineage>
        <taxon>Bacteria</taxon>
        <taxon>Pseudomonadati</taxon>
        <taxon>Pseudomonadota</taxon>
        <taxon>Alphaproteobacteria</taxon>
        <taxon>Rhodospirillales</taxon>
        <taxon>Rhodospirillaceae</taxon>
        <taxon>Pacificispira</taxon>
    </lineage>
</organism>
<name>A0A7Y0E0J7_9PROT</name>
<dbReference type="EMBL" id="JABBNT010000003">
    <property type="protein sequence ID" value="NMM45034.1"/>
    <property type="molecule type" value="Genomic_DNA"/>
</dbReference>
<dbReference type="InterPro" id="IPR001977">
    <property type="entry name" value="Depp_CoAkinase"/>
</dbReference>
<evidence type="ECO:0000313" key="8">
    <source>
        <dbReference type="Proteomes" id="UP000539372"/>
    </source>
</evidence>
<dbReference type="AlphaFoldDB" id="A0A7Y0E0J7"/>
<feature type="binding site" evidence="5">
    <location>
        <begin position="11"/>
        <end position="16"/>
    </location>
    <ligand>
        <name>ATP</name>
        <dbReference type="ChEBI" id="CHEBI:30616"/>
    </ligand>
</feature>
<dbReference type="Gene3D" id="3.40.50.300">
    <property type="entry name" value="P-loop containing nucleotide triphosphate hydrolases"/>
    <property type="match status" value="1"/>
</dbReference>
<dbReference type="PANTHER" id="PTHR10695:SF46">
    <property type="entry name" value="BIFUNCTIONAL COENZYME A SYNTHASE-RELATED"/>
    <property type="match status" value="1"/>
</dbReference>
<dbReference type="GO" id="GO:0015937">
    <property type="term" value="P:coenzyme A biosynthetic process"/>
    <property type="evidence" value="ECO:0007669"/>
    <property type="project" value="UniProtKB-UniRule"/>
</dbReference>
<keyword evidence="3 5" id="KW-0067">ATP-binding</keyword>
<dbReference type="Proteomes" id="UP000539372">
    <property type="component" value="Unassembled WGS sequence"/>
</dbReference>
<comment type="function">
    <text evidence="5">Catalyzes the phosphorylation of the 3'-hydroxyl group of dephosphocoenzyme A to form coenzyme A.</text>
</comment>
<evidence type="ECO:0000256" key="4">
    <source>
        <dbReference type="ARBA" id="ARBA00022993"/>
    </source>
</evidence>
<dbReference type="UniPathway" id="UPA00241">
    <property type="reaction ID" value="UER00356"/>
</dbReference>
<evidence type="ECO:0000256" key="5">
    <source>
        <dbReference type="HAMAP-Rule" id="MF_00376"/>
    </source>
</evidence>
<sequence>MIVLGLTGSIGMGKSTASAMLRRLGCAIHDADAAVHKLTGPGGAAVAAVEDAFPGSTKNGAVDRAALGPLVFGNPDALKRLEKILHPLVAADRDRFLNHCRLQNRPIAVLDVPLLFETGGDRHCDLTLVVTAPRLIQTQRVLARPGMTPQKLADIRARQMAEAEKRRRADVLVWTSLGRAPVFRQLRQLVHDLGG</sequence>
<keyword evidence="5" id="KW-0963">Cytoplasm</keyword>
<comment type="caution">
    <text evidence="7">The sequence shown here is derived from an EMBL/GenBank/DDBJ whole genome shotgun (WGS) entry which is preliminary data.</text>
</comment>
<reference evidence="7 8" key="1">
    <citation type="submission" date="2020-04" db="EMBL/GenBank/DDBJ databases">
        <title>Rhodospirillaceae bacterium KN72 isolated from deep sea.</title>
        <authorList>
            <person name="Zhang D.-C."/>
        </authorList>
    </citation>
    <scope>NUCLEOTIDE SEQUENCE [LARGE SCALE GENOMIC DNA]</scope>
    <source>
        <strain evidence="7 8">KN72</strain>
    </source>
</reference>
<dbReference type="GO" id="GO:0004140">
    <property type="term" value="F:dephospho-CoA kinase activity"/>
    <property type="evidence" value="ECO:0007669"/>
    <property type="project" value="UniProtKB-UniRule"/>
</dbReference>
<evidence type="ECO:0000313" key="7">
    <source>
        <dbReference type="EMBL" id="NMM45034.1"/>
    </source>
</evidence>
<keyword evidence="5 7" id="KW-0808">Transferase</keyword>
<protein>
    <recommendedName>
        <fullName evidence="5 6">Dephospho-CoA kinase</fullName>
        <ecNumber evidence="5 6">2.7.1.24</ecNumber>
    </recommendedName>
    <alternativeName>
        <fullName evidence="5">Dephosphocoenzyme A kinase</fullName>
    </alternativeName>
</protein>
<dbReference type="HAMAP" id="MF_00376">
    <property type="entry name" value="Dephospho_CoA_kinase"/>
    <property type="match status" value="1"/>
</dbReference>
<keyword evidence="5 7" id="KW-0418">Kinase</keyword>
<comment type="subcellular location">
    <subcellularLocation>
        <location evidence="5">Cytoplasm</location>
    </subcellularLocation>
</comment>
<dbReference type="NCBIfam" id="TIGR00152">
    <property type="entry name" value="dephospho-CoA kinase"/>
    <property type="match status" value="1"/>
</dbReference>
<dbReference type="RefSeq" id="WP_169625410.1">
    <property type="nucleotide sequence ID" value="NZ_JABBNT010000003.1"/>
</dbReference>
<comment type="similarity">
    <text evidence="1 5">Belongs to the CoaE family.</text>
</comment>
<dbReference type="InterPro" id="IPR027417">
    <property type="entry name" value="P-loop_NTPase"/>
</dbReference>
<comment type="pathway">
    <text evidence="5">Cofactor biosynthesis; coenzyme A biosynthesis; CoA from (R)-pantothenate: step 5/5.</text>
</comment>
<dbReference type="GO" id="GO:0005737">
    <property type="term" value="C:cytoplasm"/>
    <property type="evidence" value="ECO:0007669"/>
    <property type="project" value="UniProtKB-SubCell"/>
</dbReference>
<keyword evidence="8" id="KW-1185">Reference proteome</keyword>
<evidence type="ECO:0000256" key="3">
    <source>
        <dbReference type="ARBA" id="ARBA00022840"/>
    </source>
</evidence>
<dbReference type="EC" id="2.7.1.24" evidence="5 6"/>